<gene>
    <name evidence="2" type="ORF">DI609_08665</name>
</gene>
<dbReference type="InterPro" id="IPR008753">
    <property type="entry name" value="Peptidase_M13_N"/>
</dbReference>
<evidence type="ECO:0000313" key="3">
    <source>
        <dbReference type="Proteomes" id="UP000249451"/>
    </source>
</evidence>
<organism evidence="2 3">
    <name type="scientific">Corynebacterium urealyticum</name>
    <dbReference type="NCBI Taxonomy" id="43771"/>
    <lineage>
        <taxon>Bacteria</taxon>
        <taxon>Bacillati</taxon>
        <taxon>Actinomycetota</taxon>
        <taxon>Actinomycetes</taxon>
        <taxon>Mycobacteriales</taxon>
        <taxon>Corynebacteriaceae</taxon>
        <taxon>Corynebacterium</taxon>
    </lineage>
</organism>
<comment type="caution">
    <text evidence="2">The sequence shown here is derived from an EMBL/GenBank/DDBJ whole genome shotgun (WGS) entry which is preliminary data.</text>
</comment>
<dbReference type="AlphaFoldDB" id="A0A2W5B0Z4"/>
<evidence type="ECO:0000259" key="1">
    <source>
        <dbReference type="Pfam" id="PF05649"/>
    </source>
</evidence>
<proteinExistence type="predicted"/>
<dbReference type="InterPro" id="IPR042089">
    <property type="entry name" value="Peptidase_M13_dom_2"/>
</dbReference>
<accession>A0A2W5B0Z4</accession>
<evidence type="ECO:0000313" key="2">
    <source>
        <dbReference type="EMBL" id="PZO99286.1"/>
    </source>
</evidence>
<dbReference type="Pfam" id="PF05649">
    <property type="entry name" value="Peptidase_M13_N"/>
    <property type="match status" value="1"/>
</dbReference>
<dbReference type="GO" id="GO:0006508">
    <property type="term" value="P:proteolysis"/>
    <property type="evidence" value="ECO:0007669"/>
    <property type="project" value="InterPro"/>
</dbReference>
<protein>
    <submittedName>
        <fullName evidence="2">Peptidase M13</fullName>
    </submittedName>
</protein>
<feature type="domain" description="Peptidase M13 N-terminal" evidence="1">
    <location>
        <begin position="2"/>
        <end position="279"/>
    </location>
</feature>
<dbReference type="EMBL" id="QFNY01000212">
    <property type="protein sequence ID" value="PZO99286.1"/>
    <property type="molecule type" value="Genomic_DNA"/>
</dbReference>
<name>A0A2W5B0Z4_9CORY</name>
<sequence>MKDLYQFVNGPWVASHVIPDDRGVDGTFHALRDEAEELVHDIVKEDSGRPGTLYASHMDTEGVNAAGTAPLDADLDKLTAATPEELAHNLGVLEREGVGAPATFWVEKDSGSEEAVAYIIQSGLGLPDEAYYREEAHSQTLAAYEKHVAAMLGFLDPARLFGLGAEAAATRIVALEKEIAAGHWDVVSARDAVKTYNPVDVAKLPSITRAMLAGGGLPEHRVVSMMPSYFEHLEELFTTERMADWQLWATWHILLSRAPYLTEEIGRKNFEFYGTTLSG</sequence>
<dbReference type="Gene3D" id="1.10.1380.10">
    <property type="entry name" value="Neutral endopeptidase , domain2"/>
    <property type="match status" value="1"/>
</dbReference>
<dbReference type="Proteomes" id="UP000249451">
    <property type="component" value="Unassembled WGS sequence"/>
</dbReference>
<feature type="non-terminal residue" evidence="2">
    <location>
        <position position="279"/>
    </location>
</feature>
<dbReference type="SUPFAM" id="SSF55486">
    <property type="entry name" value="Metalloproteases ('zincins'), catalytic domain"/>
    <property type="match status" value="1"/>
</dbReference>
<reference evidence="2 3" key="1">
    <citation type="submission" date="2017-11" db="EMBL/GenBank/DDBJ databases">
        <title>Infants hospitalized years apart are colonized by the same room-sourced microbial strains.</title>
        <authorList>
            <person name="Brooks B."/>
            <person name="Olm M.R."/>
            <person name="Firek B.A."/>
            <person name="Baker R."/>
            <person name="Thomas B.C."/>
            <person name="Morowitz M.J."/>
            <person name="Banfield J.F."/>
        </authorList>
    </citation>
    <scope>NUCLEOTIDE SEQUENCE [LARGE SCALE GENOMIC DNA]</scope>
    <source>
        <strain evidence="2">S2_012_000_R3_87</strain>
    </source>
</reference>